<dbReference type="EMBL" id="JACRYT010000035">
    <property type="protein sequence ID" value="MBC6681358.1"/>
    <property type="molecule type" value="Genomic_DNA"/>
</dbReference>
<evidence type="ECO:0000313" key="2">
    <source>
        <dbReference type="EMBL" id="MBC6681358.1"/>
    </source>
</evidence>
<evidence type="ECO:0000313" key="3">
    <source>
        <dbReference type="Proteomes" id="UP000602647"/>
    </source>
</evidence>
<comment type="caution">
    <text evidence="2">The sequence shown here is derived from an EMBL/GenBank/DDBJ whole genome shotgun (WGS) entry which is preliminary data.</text>
</comment>
<dbReference type="RefSeq" id="WP_187304453.1">
    <property type="nucleotide sequence ID" value="NZ_JACRYT010000035.1"/>
</dbReference>
<accession>A0A923SXH7</accession>
<feature type="coiled-coil region" evidence="1">
    <location>
        <begin position="163"/>
        <end position="204"/>
    </location>
</feature>
<organism evidence="2 3">
    <name type="scientific">Zhenpiania hominis</name>
    <dbReference type="NCBI Taxonomy" id="2763644"/>
    <lineage>
        <taxon>Bacteria</taxon>
        <taxon>Bacillati</taxon>
        <taxon>Bacillota</taxon>
        <taxon>Clostridia</taxon>
        <taxon>Peptostreptococcales</taxon>
        <taxon>Anaerovoracaceae</taxon>
        <taxon>Zhenpiania</taxon>
    </lineage>
</organism>
<dbReference type="AlphaFoldDB" id="A0A923SXH7"/>
<evidence type="ECO:0000256" key="1">
    <source>
        <dbReference type="SAM" id="Coils"/>
    </source>
</evidence>
<dbReference type="Proteomes" id="UP000602647">
    <property type="component" value="Unassembled WGS sequence"/>
</dbReference>
<reference evidence="2" key="1">
    <citation type="submission" date="2020-08" db="EMBL/GenBank/DDBJ databases">
        <title>Genome public.</title>
        <authorList>
            <person name="Liu C."/>
            <person name="Sun Q."/>
        </authorList>
    </citation>
    <scope>NUCLEOTIDE SEQUENCE</scope>
    <source>
        <strain evidence="2">BX12</strain>
    </source>
</reference>
<sequence>MKIQDFIKGRNVTYAAVFQYIKRNPTLFSGHIGKTNKIELDETAVQLLEEKYPFPEPVQIIQDNSARDELLELHKKYTAAMEKITALTEQNAQLLVVQSKQRFLEEENLEQAAEIQRLNEQLNESYTHSEEAVKQLLLSELRKGVKYRPLIEKYEGMALEELFEVLSDKNTRNLEQIEKLEQEATEWKRDYTSMKKALEEEKKKSWWDKLRGR</sequence>
<gene>
    <name evidence="2" type="ORF">H9L42_16225</name>
</gene>
<keyword evidence="3" id="KW-1185">Reference proteome</keyword>
<name>A0A923SXH7_9FIRM</name>
<proteinExistence type="predicted"/>
<keyword evidence="1" id="KW-0175">Coiled coil</keyword>
<protein>
    <submittedName>
        <fullName evidence="2">Uncharacterized protein</fullName>
    </submittedName>
</protein>